<reference evidence="1" key="1">
    <citation type="journal article" date="2014" name="Front. Microbiol.">
        <title>High frequency of phylogenetically diverse reductive dehalogenase-homologous genes in deep subseafloor sedimentary metagenomes.</title>
        <authorList>
            <person name="Kawai M."/>
            <person name="Futagami T."/>
            <person name="Toyoda A."/>
            <person name="Takaki Y."/>
            <person name="Nishi S."/>
            <person name="Hori S."/>
            <person name="Arai W."/>
            <person name="Tsubouchi T."/>
            <person name="Morono Y."/>
            <person name="Uchiyama I."/>
            <person name="Ito T."/>
            <person name="Fujiyama A."/>
            <person name="Inagaki F."/>
            <person name="Takami H."/>
        </authorList>
    </citation>
    <scope>NUCLEOTIDE SEQUENCE</scope>
    <source>
        <strain evidence="1">Expedition CK06-06</strain>
    </source>
</reference>
<gene>
    <name evidence="1" type="ORF">S01H1_21802</name>
</gene>
<name>X0TVN2_9ZZZZ</name>
<evidence type="ECO:0000313" key="1">
    <source>
        <dbReference type="EMBL" id="GAF97638.1"/>
    </source>
</evidence>
<accession>X0TVN2</accession>
<organism evidence="1">
    <name type="scientific">marine sediment metagenome</name>
    <dbReference type="NCBI Taxonomy" id="412755"/>
    <lineage>
        <taxon>unclassified sequences</taxon>
        <taxon>metagenomes</taxon>
        <taxon>ecological metagenomes</taxon>
    </lineage>
</organism>
<protein>
    <submittedName>
        <fullName evidence="1">Uncharacterized protein</fullName>
    </submittedName>
</protein>
<comment type="caution">
    <text evidence="1">The sequence shown here is derived from an EMBL/GenBank/DDBJ whole genome shotgun (WGS) entry which is preliminary data.</text>
</comment>
<dbReference type="AlphaFoldDB" id="X0TVN2"/>
<sequence>FVRKVKSISIDQIKAIFDKYLEEHPEAWHFSAAHSFAQAIWEALEKL</sequence>
<dbReference type="EMBL" id="BARS01012161">
    <property type="protein sequence ID" value="GAF97638.1"/>
    <property type="molecule type" value="Genomic_DNA"/>
</dbReference>
<proteinExistence type="predicted"/>
<feature type="non-terminal residue" evidence="1">
    <location>
        <position position="1"/>
    </location>
</feature>